<dbReference type="PANTHER" id="PTHR47643:SF2">
    <property type="entry name" value="TPR DOMAIN PROTEIN (AFU_ORTHOLOGUE AFUA_5G12710)"/>
    <property type="match status" value="1"/>
</dbReference>
<feature type="domain" description="SET" evidence="2">
    <location>
        <begin position="398"/>
        <end position="598"/>
    </location>
</feature>
<gene>
    <name evidence="3" type="ORF">CYLTODRAFT_490357</name>
</gene>
<accession>A0A0D7BC34</accession>
<evidence type="ECO:0000313" key="4">
    <source>
        <dbReference type="Proteomes" id="UP000054007"/>
    </source>
</evidence>
<dbReference type="EMBL" id="KN880517">
    <property type="protein sequence ID" value="KIY67795.1"/>
    <property type="molecule type" value="Genomic_DNA"/>
</dbReference>
<evidence type="ECO:0000313" key="3">
    <source>
        <dbReference type="EMBL" id="KIY67795.1"/>
    </source>
</evidence>
<organism evidence="3 4">
    <name type="scientific">Cylindrobasidium torrendii FP15055 ss-10</name>
    <dbReference type="NCBI Taxonomy" id="1314674"/>
    <lineage>
        <taxon>Eukaryota</taxon>
        <taxon>Fungi</taxon>
        <taxon>Dikarya</taxon>
        <taxon>Basidiomycota</taxon>
        <taxon>Agaricomycotina</taxon>
        <taxon>Agaricomycetes</taxon>
        <taxon>Agaricomycetidae</taxon>
        <taxon>Agaricales</taxon>
        <taxon>Marasmiineae</taxon>
        <taxon>Physalacriaceae</taxon>
        <taxon>Cylindrobasidium</taxon>
    </lineage>
</organism>
<dbReference type="SUPFAM" id="SSF48452">
    <property type="entry name" value="TPR-like"/>
    <property type="match status" value="1"/>
</dbReference>
<name>A0A0D7BC34_9AGAR</name>
<dbReference type="STRING" id="1314674.A0A0D7BC34"/>
<dbReference type="Pfam" id="PF00856">
    <property type="entry name" value="SET"/>
    <property type="match status" value="1"/>
</dbReference>
<dbReference type="PROSITE" id="PS50005">
    <property type="entry name" value="TPR"/>
    <property type="match status" value="1"/>
</dbReference>
<dbReference type="Gene3D" id="1.25.40.10">
    <property type="entry name" value="Tetratricopeptide repeat domain"/>
    <property type="match status" value="1"/>
</dbReference>
<dbReference type="PANTHER" id="PTHR47643">
    <property type="entry name" value="TPR DOMAIN PROTEIN (AFU_ORTHOLOGUE AFUA_5G12710)"/>
    <property type="match status" value="1"/>
</dbReference>
<dbReference type="AlphaFoldDB" id="A0A0D7BC34"/>
<dbReference type="InterPro" id="IPR019734">
    <property type="entry name" value="TPR_rpt"/>
</dbReference>
<dbReference type="Gene3D" id="2.170.270.10">
    <property type="entry name" value="SET domain"/>
    <property type="match status" value="1"/>
</dbReference>
<keyword evidence="1" id="KW-0802">TPR repeat</keyword>
<evidence type="ECO:0000256" key="1">
    <source>
        <dbReference type="PROSITE-ProRule" id="PRU00339"/>
    </source>
</evidence>
<dbReference type="InterPro" id="IPR001214">
    <property type="entry name" value="SET_dom"/>
</dbReference>
<keyword evidence="4" id="KW-1185">Reference proteome</keyword>
<dbReference type="SUPFAM" id="SSF82199">
    <property type="entry name" value="SET domain"/>
    <property type="match status" value="1"/>
</dbReference>
<dbReference type="InterPro" id="IPR046341">
    <property type="entry name" value="SET_dom_sf"/>
</dbReference>
<proteinExistence type="predicted"/>
<sequence length="826" mass="92222">MAPPDLLQMMLSMASSNPDMQRMITQLSGVDKGVPKTSGKEVEVDIDIEEIKQAELRWRQELKAAPTQYQPLNREFWQAIQANSRKAGFESMENGISTLRTVLGQDKYSSSRPLATLKRVTLREMLCNKRHDGAYLLCRTFLPPARKVSVELYVEDPNGDAMFIAAYNLPGLFQASLSTLDAHFPVGTILAIREPWMKRATVVGSRSNTMIRVDSPSDIIFPTSNADILEGIRWRTRLRAAEELQSRSAESWKKAGDAYFKQKQNIPAIRAWSHAYTLDPSIVTIPLNRSQAYLNLEWYGAARGDALLALEVVTSDAHKLKAMYRAACAEYFLGLYRDCVRRCKEIQDFGDVADRKRLSMACESRMQEASSGKFDIVGMYKTAIAQKTSPDVANYVSSSICADRIPSRGGGRGIKATRHIQVGDLLMVHKPFAAVRNKDLSSREFLIALDFSTQRRESADHVALLGLLVEHVFASPEDACKVTDLYAGRDFASPPAYDLFASPSLNSPVVDLLSLTDVDIKQIDCISSHNRFGLHLVSHAGDSEAITAEQPGVALYTAPSLFNHACDSNAFRTCSGSVIVIRATRDISAGSEVTIAYAADSTLVEREIALLGFLDDPCDCSMCTSDRNTKEHRSVSVARKAMLDEVPRLKSVFMPNLVEKERSARGLLKRMLSTYPGEEVPAGIPQPALFHVYVEAMQAIEASAHKNADVKKMREAIQYGFKALAAAGFIVEDASMTTTRKKRFTLPLNKTRLGLPPLRDDAIRVMAHIGTNFYCDTQDWCAERWFRATWWAHDAYYGGGQELFNLRMSHEWNKMPKAQDMEYKWV</sequence>
<reference evidence="3 4" key="1">
    <citation type="journal article" date="2015" name="Fungal Genet. Biol.">
        <title>Evolution of novel wood decay mechanisms in Agaricales revealed by the genome sequences of Fistulina hepatica and Cylindrobasidium torrendii.</title>
        <authorList>
            <person name="Floudas D."/>
            <person name="Held B.W."/>
            <person name="Riley R."/>
            <person name="Nagy L.G."/>
            <person name="Koehler G."/>
            <person name="Ransdell A.S."/>
            <person name="Younus H."/>
            <person name="Chow J."/>
            <person name="Chiniquy J."/>
            <person name="Lipzen A."/>
            <person name="Tritt A."/>
            <person name="Sun H."/>
            <person name="Haridas S."/>
            <person name="LaButti K."/>
            <person name="Ohm R.A."/>
            <person name="Kues U."/>
            <person name="Blanchette R.A."/>
            <person name="Grigoriev I.V."/>
            <person name="Minto R.E."/>
            <person name="Hibbett D.S."/>
        </authorList>
    </citation>
    <scope>NUCLEOTIDE SEQUENCE [LARGE SCALE GENOMIC DNA]</scope>
    <source>
        <strain evidence="3 4">FP15055 ss-10</strain>
    </source>
</reference>
<dbReference type="InterPro" id="IPR053209">
    <property type="entry name" value="Gramillin-biosynth_MTr"/>
</dbReference>
<dbReference type="OrthoDB" id="5945798at2759"/>
<evidence type="ECO:0000259" key="2">
    <source>
        <dbReference type="PROSITE" id="PS50280"/>
    </source>
</evidence>
<dbReference type="Proteomes" id="UP000054007">
    <property type="component" value="Unassembled WGS sequence"/>
</dbReference>
<protein>
    <recommendedName>
        <fullName evidence="2">SET domain-containing protein</fullName>
    </recommendedName>
</protein>
<feature type="repeat" description="TPR" evidence="1">
    <location>
        <begin position="249"/>
        <end position="282"/>
    </location>
</feature>
<dbReference type="InterPro" id="IPR011990">
    <property type="entry name" value="TPR-like_helical_dom_sf"/>
</dbReference>
<dbReference type="PROSITE" id="PS50280">
    <property type="entry name" value="SET"/>
    <property type="match status" value="1"/>
</dbReference>